<dbReference type="EMBL" id="JACGCM010001995">
    <property type="protein sequence ID" value="KAF6146313.1"/>
    <property type="molecule type" value="Genomic_DNA"/>
</dbReference>
<dbReference type="GO" id="GO:0000379">
    <property type="term" value="P:tRNA-type intron splice site recognition and cleavage"/>
    <property type="evidence" value="ECO:0007669"/>
    <property type="project" value="TreeGrafter"/>
</dbReference>
<dbReference type="PANTHER" id="PTHR21027:SF1">
    <property type="entry name" value="TRNA-SPLICING ENDONUCLEASE SUBUNIT SEN54"/>
    <property type="match status" value="1"/>
</dbReference>
<dbReference type="GO" id="GO:0000214">
    <property type="term" value="C:tRNA-intron endonuclease complex"/>
    <property type="evidence" value="ECO:0007669"/>
    <property type="project" value="TreeGrafter"/>
</dbReference>
<dbReference type="InterPro" id="IPR024337">
    <property type="entry name" value="tRNA_splic_suSen54"/>
</dbReference>
<dbReference type="Proteomes" id="UP000541444">
    <property type="component" value="Unassembled WGS sequence"/>
</dbReference>
<sequence>MMEVDAWENSSDGTVISEDDFQDRKDDEDPYSLGSIPKMQFRKDVSKACWDAEMGMAEIIEMKGRSDSICINACRYLAERGALLLLDVNHTPISLRAIYEMVGERSSGCCWESFEAYRHLKSLGYIVGRHGVPWSMKKEKGSCESTYPQGTQENNGVAQRDLEENVSLTGLLGNMQINEVKLAFDVYLPNSKFRKSSPGDPVLFHPPLNEELEDLERKCNGIPLKFCHIEHGRVSFFSFNKIALPILP</sequence>
<dbReference type="AlphaFoldDB" id="A0A7J7LUI4"/>
<feature type="region of interest" description="Disordered" evidence="1">
    <location>
        <begin position="1"/>
        <end position="30"/>
    </location>
</feature>
<protein>
    <recommendedName>
        <fullName evidence="4">tRNA-splicing endonuclease subunit Sen54 N-terminal domain-containing protein</fullName>
    </recommendedName>
</protein>
<organism evidence="2 3">
    <name type="scientific">Kingdonia uniflora</name>
    <dbReference type="NCBI Taxonomy" id="39325"/>
    <lineage>
        <taxon>Eukaryota</taxon>
        <taxon>Viridiplantae</taxon>
        <taxon>Streptophyta</taxon>
        <taxon>Embryophyta</taxon>
        <taxon>Tracheophyta</taxon>
        <taxon>Spermatophyta</taxon>
        <taxon>Magnoliopsida</taxon>
        <taxon>Ranunculales</taxon>
        <taxon>Circaeasteraceae</taxon>
        <taxon>Kingdonia</taxon>
    </lineage>
</organism>
<dbReference type="PANTHER" id="PTHR21027">
    <property type="entry name" value="TRNA-SPLICING ENDONUCLEASE SUBUNIT SEN54"/>
    <property type="match status" value="1"/>
</dbReference>
<proteinExistence type="predicted"/>
<name>A0A7J7LUI4_9MAGN</name>
<evidence type="ECO:0000313" key="2">
    <source>
        <dbReference type="EMBL" id="KAF6146313.1"/>
    </source>
</evidence>
<evidence type="ECO:0008006" key="4">
    <source>
        <dbReference type="Google" id="ProtNLM"/>
    </source>
</evidence>
<dbReference type="OrthoDB" id="408683at2759"/>
<accession>A0A7J7LUI4</accession>
<reference evidence="2 3" key="1">
    <citation type="journal article" date="2020" name="IScience">
        <title>Genome Sequencing of the Endangered Kingdonia uniflora (Circaeasteraceae, Ranunculales) Reveals Potential Mechanisms of Evolutionary Specialization.</title>
        <authorList>
            <person name="Sun Y."/>
            <person name="Deng T."/>
            <person name="Zhang A."/>
            <person name="Moore M.J."/>
            <person name="Landis J.B."/>
            <person name="Lin N."/>
            <person name="Zhang H."/>
            <person name="Zhang X."/>
            <person name="Huang J."/>
            <person name="Zhang X."/>
            <person name="Sun H."/>
            <person name="Wang H."/>
        </authorList>
    </citation>
    <scope>NUCLEOTIDE SEQUENCE [LARGE SCALE GENOMIC DNA]</scope>
    <source>
        <strain evidence="2">TB1705</strain>
        <tissue evidence="2">Leaf</tissue>
    </source>
</reference>
<evidence type="ECO:0000256" key="1">
    <source>
        <dbReference type="SAM" id="MobiDB-lite"/>
    </source>
</evidence>
<keyword evidence="3" id="KW-1185">Reference proteome</keyword>
<evidence type="ECO:0000313" key="3">
    <source>
        <dbReference type="Proteomes" id="UP000541444"/>
    </source>
</evidence>
<comment type="caution">
    <text evidence="2">The sequence shown here is derived from an EMBL/GenBank/DDBJ whole genome shotgun (WGS) entry which is preliminary data.</text>
</comment>
<gene>
    <name evidence="2" type="ORF">GIB67_042684</name>
</gene>